<dbReference type="Proteomes" id="UP000261560">
    <property type="component" value="Unplaced"/>
</dbReference>
<protein>
    <recommendedName>
        <fullName evidence="11">G-protein coupled receptors family 1 profile domain-containing protein</fullName>
    </recommendedName>
</protein>
<dbReference type="PANTHER" id="PTHR24232:SF85">
    <property type="entry name" value="G-PROTEIN COUPLED RECEPTOR 4"/>
    <property type="match status" value="1"/>
</dbReference>
<dbReference type="GO" id="GO:0004930">
    <property type="term" value="F:G protein-coupled receptor activity"/>
    <property type="evidence" value="ECO:0007669"/>
    <property type="project" value="UniProtKB-KW"/>
</dbReference>
<evidence type="ECO:0000256" key="9">
    <source>
        <dbReference type="RuleBase" id="RU000688"/>
    </source>
</evidence>
<evidence type="ECO:0000259" key="11">
    <source>
        <dbReference type="PROSITE" id="PS50262"/>
    </source>
</evidence>
<comment type="similarity">
    <text evidence="9">Belongs to the G-protein coupled receptor 1 family.</text>
</comment>
<dbReference type="GO" id="GO:0007200">
    <property type="term" value="P:phospholipase C-activating G protein-coupled receptor signaling pathway"/>
    <property type="evidence" value="ECO:0007669"/>
    <property type="project" value="TreeGrafter"/>
</dbReference>
<reference evidence="12" key="2">
    <citation type="submission" date="2025-09" db="UniProtKB">
        <authorList>
            <consortium name="Ensembl"/>
        </authorList>
    </citation>
    <scope>IDENTIFICATION</scope>
</reference>
<accession>A0A3B3CCJ2</accession>
<dbReference type="SUPFAM" id="SSF81321">
    <property type="entry name" value="Family A G protein-coupled receptor-like"/>
    <property type="match status" value="1"/>
</dbReference>
<dbReference type="InterPro" id="IPR000276">
    <property type="entry name" value="GPCR_Rhodpsn"/>
</dbReference>
<feature type="transmembrane region" description="Helical" evidence="10">
    <location>
        <begin position="101"/>
        <end position="119"/>
    </location>
</feature>
<dbReference type="PROSITE" id="PS00237">
    <property type="entry name" value="G_PROTEIN_RECEP_F1_1"/>
    <property type="match status" value="1"/>
</dbReference>
<keyword evidence="8 9" id="KW-0807">Transducer</keyword>
<evidence type="ECO:0000256" key="7">
    <source>
        <dbReference type="ARBA" id="ARBA00023180"/>
    </source>
</evidence>
<keyword evidence="4 9" id="KW-0297">G-protein coupled receptor</keyword>
<feature type="transmembrane region" description="Helical" evidence="10">
    <location>
        <begin position="134"/>
        <end position="152"/>
    </location>
</feature>
<dbReference type="PaxDb" id="30732-ENSOMEP00000015530"/>
<keyword evidence="6 9" id="KW-0675">Receptor</keyword>
<keyword evidence="5 10" id="KW-0472">Membrane</keyword>
<dbReference type="PROSITE" id="PS50262">
    <property type="entry name" value="G_PROTEIN_RECEP_F1_2"/>
    <property type="match status" value="1"/>
</dbReference>
<dbReference type="Gene3D" id="1.20.1070.10">
    <property type="entry name" value="Rhodopsin 7-helix transmembrane proteins"/>
    <property type="match status" value="1"/>
</dbReference>
<evidence type="ECO:0000256" key="1">
    <source>
        <dbReference type="ARBA" id="ARBA00004141"/>
    </source>
</evidence>
<dbReference type="Ensembl" id="ENSOMET00000034017.1">
    <property type="protein sequence ID" value="ENSOMEP00000015530.1"/>
    <property type="gene ID" value="ENSOMEG00000017100.1"/>
</dbReference>
<dbReference type="OMA" id="YLFIACP"/>
<proteinExistence type="inferred from homology"/>
<dbReference type="GeneTree" id="ENSGT00940000164014"/>
<keyword evidence="7" id="KW-0325">Glycoprotein</keyword>
<comment type="subcellular location">
    <subcellularLocation>
        <location evidence="1">Membrane</location>
        <topology evidence="1">Multi-pass membrane protein</topology>
    </subcellularLocation>
</comment>
<dbReference type="AlphaFoldDB" id="A0A3B3CCJ2"/>
<evidence type="ECO:0000256" key="4">
    <source>
        <dbReference type="ARBA" id="ARBA00023040"/>
    </source>
</evidence>
<dbReference type="PRINTS" id="PR00237">
    <property type="entry name" value="GPCRRHODOPSN"/>
</dbReference>
<evidence type="ECO:0000256" key="2">
    <source>
        <dbReference type="ARBA" id="ARBA00022692"/>
    </source>
</evidence>
<evidence type="ECO:0000256" key="3">
    <source>
        <dbReference type="ARBA" id="ARBA00022989"/>
    </source>
</evidence>
<feature type="transmembrane region" description="Helical" evidence="10">
    <location>
        <begin position="173"/>
        <end position="194"/>
    </location>
</feature>
<dbReference type="GO" id="GO:0035025">
    <property type="term" value="P:positive regulation of Rho protein signal transduction"/>
    <property type="evidence" value="ECO:0007669"/>
    <property type="project" value="TreeGrafter"/>
</dbReference>
<name>A0A3B3CCJ2_ORYME</name>
<keyword evidence="3 10" id="KW-1133">Transmembrane helix</keyword>
<dbReference type="PANTHER" id="PTHR24232">
    <property type="entry name" value="G-PROTEIN COUPLED RECEPTOR"/>
    <property type="match status" value="1"/>
</dbReference>
<dbReference type="Pfam" id="PF00001">
    <property type="entry name" value="7tm_1"/>
    <property type="match status" value="1"/>
</dbReference>
<dbReference type="GO" id="GO:0005886">
    <property type="term" value="C:plasma membrane"/>
    <property type="evidence" value="ECO:0007669"/>
    <property type="project" value="TreeGrafter"/>
</dbReference>
<organism evidence="12 13">
    <name type="scientific">Oryzias melastigma</name>
    <name type="common">Marine medaka</name>
    <dbReference type="NCBI Taxonomy" id="30732"/>
    <lineage>
        <taxon>Eukaryota</taxon>
        <taxon>Metazoa</taxon>
        <taxon>Chordata</taxon>
        <taxon>Craniata</taxon>
        <taxon>Vertebrata</taxon>
        <taxon>Euteleostomi</taxon>
        <taxon>Actinopterygii</taxon>
        <taxon>Neopterygii</taxon>
        <taxon>Teleostei</taxon>
        <taxon>Neoteleostei</taxon>
        <taxon>Acanthomorphata</taxon>
        <taxon>Ovalentaria</taxon>
        <taxon>Atherinomorphae</taxon>
        <taxon>Beloniformes</taxon>
        <taxon>Adrianichthyidae</taxon>
        <taxon>Oryziinae</taxon>
        <taxon>Oryzias</taxon>
    </lineage>
</organism>
<evidence type="ECO:0000256" key="6">
    <source>
        <dbReference type="ARBA" id="ARBA00023170"/>
    </source>
</evidence>
<dbReference type="STRING" id="30732.ENSOMEP00000015530"/>
<evidence type="ECO:0000256" key="5">
    <source>
        <dbReference type="ARBA" id="ARBA00023136"/>
    </source>
</evidence>
<keyword evidence="2 9" id="KW-0812">Transmembrane</keyword>
<feature type="transmembrane region" description="Helical" evidence="10">
    <location>
        <begin position="65"/>
        <end position="89"/>
    </location>
</feature>
<dbReference type="InterPro" id="IPR017452">
    <property type="entry name" value="GPCR_Rhodpsn_7TM"/>
</dbReference>
<feature type="transmembrane region" description="Helical" evidence="10">
    <location>
        <begin position="200"/>
        <end position="218"/>
    </location>
</feature>
<evidence type="ECO:0000256" key="8">
    <source>
        <dbReference type="ARBA" id="ARBA00023224"/>
    </source>
</evidence>
<evidence type="ECO:0000313" key="12">
    <source>
        <dbReference type="Ensembl" id="ENSOMEP00000015530.1"/>
    </source>
</evidence>
<keyword evidence="13" id="KW-1185">Reference proteome</keyword>
<evidence type="ECO:0000256" key="10">
    <source>
        <dbReference type="SAM" id="Phobius"/>
    </source>
</evidence>
<evidence type="ECO:0000313" key="13">
    <source>
        <dbReference type="Proteomes" id="UP000261560"/>
    </source>
</evidence>
<feature type="transmembrane region" description="Helical" evidence="10">
    <location>
        <begin position="12"/>
        <end position="30"/>
    </location>
</feature>
<feature type="transmembrane region" description="Helical" evidence="10">
    <location>
        <begin position="238"/>
        <end position="259"/>
    </location>
</feature>
<reference evidence="12" key="1">
    <citation type="submission" date="2025-08" db="UniProtKB">
        <authorList>
            <consortium name="Ensembl"/>
        </authorList>
    </citation>
    <scope>IDENTIFICATION</scope>
</reference>
<sequence>MCWKETGKQLLIRTFFLIIIFFYKVSTWIMDYIDDETSFKNWSCSYYYDYYQDSNDYYCGCYKGFVRLAALLSAASIGLPSAFMTIFALNSLAKTDEIAPVYIINLLFSDVIQFCFMIIKEAKDDFDFCSPIPYIQYYGVMVSICFMVVISLERYLLINQPVWYTFIGNVRTSRIVCVGIWFLPLLDLPIYFHAGDHGNFIRALMMLIPVPLFIFFLFETLKTLNSPSSIPSDEKQRIVVFLVLVLIIYVIIFFPYIVFCLSHSSNQRFEDAAFILLQLNPWTDFLLCVFIRETLCDKLLAFLCCKRGHQDSNPTLENDTQSSNQIQTV</sequence>
<feature type="domain" description="G-protein coupled receptors family 1 profile" evidence="11">
    <location>
        <begin position="63"/>
        <end position="261"/>
    </location>
</feature>